<dbReference type="STRING" id="398673.A0A2P4ZFZ4"/>
<evidence type="ECO:0000313" key="2">
    <source>
        <dbReference type="EMBL" id="PON23210.1"/>
    </source>
</evidence>
<dbReference type="EMBL" id="JPDN02000031">
    <property type="protein sequence ID" value="PON23210.1"/>
    <property type="molecule type" value="Genomic_DNA"/>
</dbReference>
<dbReference type="Gene3D" id="3.40.50.1580">
    <property type="entry name" value="Nucleoside phosphorylase domain"/>
    <property type="match status" value="1"/>
</dbReference>
<dbReference type="GeneID" id="29985796"/>
<proteinExistence type="predicted"/>
<accession>A0A2P4ZFZ4</accession>
<dbReference type="InterPro" id="IPR027417">
    <property type="entry name" value="P-loop_NTPase"/>
</dbReference>
<comment type="caution">
    <text evidence="2">The sequence shown here is derived from an EMBL/GenBank/DDBJ whole genome shotgun (WGS) entry which is preliminary data.</text>
</comment>
<dbReference type="SUPFAM" id="SSF52540">
    <property type="entry name" value="P-loop containing nucleoside triphosphate hydrolases"/>
    <property type="match status" value="1"/>
</dbReference>
<dbReference type="RefSeq" id="XP_024405051.1">
    <property type="nucleotide sequence ID" value="XM_024550220.1"/>
</dbReference>
<sequence length="929" mass="104732">MSSKRLTSDSYRVGWICPSELEQIAALEMLDEEHMPIAQPFTDHNVYKLGSINGHNVVIAGLHQIGNCPATTVVTQMRMTFKNLRYGLLVGIGGGVPVETDDGMIRLGHVVVSKPAGEHSGVVQYDHGKTRDGVFERTGSVMPPPAVLLNAAQLLAVQRARMDYDPVWKDTQRFKTERRGLRRFKFPGIANDHLYQPEYIHQQQGVSCEKGGCSPEQRISRPVDEDDDEAFVVVHRGNIASGELSLRDAKQRDDLAKQHGILCFDMEAAGALNDFPCLVIRGISNYCDSHKNDIWDGFAAAAAAAYARQLCFHLPLESTQGLINSQSTPIAFTLPFYLPENSRGLKFVGGEVELTTMQEALRGAVQHRRVVVLHGIKGRGKTRLAIEYAQRHREDYSAIVWIDARDELAINQSFARLAIWIINYDQSASCVSDAVQSKNQEQIVTAVKTWFDEPANNSWLIIYDGHRRADASSVSTKAANTSLVLKENASRSNYQSHRRVARRRSYDIRKYIPESNHGAVIVTSGLLLDNLRDYRSIGVFQLAEDSLELLSSFSCREDLRQDESAVELIQRFNGHPLALASAGAYFKQVSITCTEYLQLYETTLAQLHETNPELHNPWLITSFYAIWNISLAHIEKQNANAALLLRQWVYFDCKDLWYELLQDGEYKPEWLRELTKDPNTFHTTMRLLSDYGFVQANAPDTPDTFDHAESAGYSMGELVHGWVRKIHDGGSCEEMARAAFHCVGSHAPAEEQPELWWSKQRRLLKHADRCCDAIEIVDIQRQELGLMHALAALFAGQDRFHEATSLFEWVIEVLEKACGPEEKSTLTAVYNLGGLYFQQDQLDEAKAMYERALRGFEKVQELEDGSSVSTATELRLDCLVNLGNICFKQGQLQDTRQYYLRAHEGLFQVSGANSQDVIWLSKRLEEIVL</sequence>
<dbReference type="InterPro" id="IPR011990">
    <property type="entry name" value="TPR-like_helical_dom_sf"/>
</dbReference>
<dbReference type="GO" id="GO:0009116">
    <property type="term" value="P:nucleoside metabolic process"/>
    <property type="evidence" value="ECO:0007669"/>
    <property type="project" value="InterPro"/>
</dbReference>
<dbReference type="Gene3D" id="3.40.50.300">
    <property type="entry name" value="P-loop containing nucleotide triphosphate hydrolases"/>
    <property type="match status" value="1"/>
</dbReference>
<dbReference type="PROSITE" id="PS50005">
    <property type="entry name" value="TPR"/>
    <property type="match status" value="1"/>
</dbReference>
<dbReference type="Pfam" id="PF13424">
    <property type="entry name" value="TPR_12"/>
    <property type="match status" value="1"/>
</dbReference>
<reference evidence="2 3" key="1">
    <citation type="journal article" date="2016" name="Genome Announc.">
        <title>Draft Whole-Genome Sequence of Trichoderma gamsii T6085, a Promising Biocontrol Agent of Fusarium Head Blight on Wheat.</title>
        <authorList>
            <person name="Baroncelli R."/>
            <person name="Zapparata A."/>
            <person name="Piaggeschi G."/>
            <person name="Sarrocco S."/>
            <person name="Vannacci G."/>
        </authorList>
    </citation>
    <scope>NUCLEOTIDE SEQUENCE [LARGE SCALE GENOMIC DNA]</scope>
    <source>
        <strain evidence="2 3">T6085</strain>
    </source>
</reference>
<dbReference type="SUPFAM" id="SSF53167">
    <property type="entry name" value="Purine and uridine phosphorylases"/>
    <property type="match status" value="1"/>
</dbReference>
<organism evidence="2 3">
    <name type="scientific">Trichoderma gamsii</name>
    <dbReference type="NCBI Taxonomy" id="398673"/>
    <lineage>
        <taxon>Eukaryota</taxon>
        <taxon>Fungi</taxon>
        <taxon>Dikarya</taxon>
        <taxon>Ascomycota</taxon>
        <taxon>Pezizomycotina</taxon>
        <taxon>Sordariomycetes</taxon>
        <taxon>Hypocreomycetidae</taxon>
        <taxon>Hypocreales</taxon>
        <taxon>Hypocreaceae</taxon>
        <taxon>Trichoderma</taxon>
    </lineage>
</organism>
<feature type="repeat" description="TPR" evidence="1">
    <location>
        <begin position="826"/>
        <end position="859"/>
    </location>
</feature>
<dbReference type="AlphaFoldDB" id="A0A2P4ZFZ4"/>
<evidence type="ECO:0000313" key="3">
    <source>
        <dbReference type="Proteomes" id="UP000054821"/>
    </source>
</evidence>
<dbReference type="PANTHER" id="PTHR46082:SF6">
    <property type="entry name" value="AAA+ ATPASE DOMAIN-CONTAINING PROTEIN-RELATED"/>
    <property type="match status" value="1"/>
</dbReference>
<dbReference type="PANTHER" id="PTHR46082">
    <property type="entry name" value="ATP/GTP-BINDING PROTEIN-RELATED"/>
    <property type="match status" value="1"/>
</dbReference>
<keyword evidence="3" id="KW-1185">Reference proteome</keyword>
<dbReference type="GO" id="GO:0003824">
    <property type="term" value="F:catalytic activity"/>
    <property type="evidence" value="ECO:0007669"/>
    <property type="project" value="InterPro"/>
</dbReference>
<dbReference type="InterPro" id="IPR019734">
    <property type="entry name" value="TPR_rpt"/>
</dbReference>
<keyword evidence="1" id="KW-0802">TPR repeat</keyword>
<dbReference type="InterPro" id="IPR035994">
    <property type="entry name" value="Nucleoside_phosphorylase_sf"/>
</dbReference>
<dbReference type="Gene3D" id="1.25.40.10">
    <property type="entry name" value="Tetratricopeptide repeat domain"/>
    <property type="match status" value="1"/>
</dbReference>
<name>A0A2P4ZFZ4_9HYPO</name>
<evidence type="ECO:0000256" key="1">
    <source>
        <dbReference type="PROSITE-ProRule" id="PRU00339"/>
    </source>
</evidence>
<dbReference type="SUPFAM" id="SSF48452">
    <property type="entry name" value="TPR-like"/>
    <property type="match status" value="1"/>
</dbReference>
<dbReference type="Proteomes" id="UP000054821">
    <property type="component" value="Unassembled WGS sequence"/>
</dbReference>
<dbReference type="InterPro" id="IPR053137">
    <property type="entry name" value="NLR-like"/>
</dbReference>
<gene>
    <name evidence="2" type="ORF">TGAM01_v207983</name>
</gene>
<protein>
    <submittedName>
        <fullName evidence="2">Uncharacterized protein</fullName>
    </submittedName>
</protein>